<keyword evidence="3" id="KW-0732">Signal</keyword>
<keyword evidence="2" id="KW-0472">Membrane</keyword>
<feature type="region of interest" description="Disordered" evidence="1">
    <location>
        <begin position="19"/>
        <end position="38"/>
    </location>
</feature>
<feature type="compositionally biased region" description="Low complexity" evidence="1">
    <location>
        <begin position="295"/>
        <end position="309"/>
    </location>
</feature>
<dbReference type="SUPFAM" id="SSF101898">
    <property type="entry name" value="NHL repeat"/>
    <property type="match status" value="1"/>
</dbReference>
<dbReference type="AlphaFoldDB" id="A0A7W8VFL5"/>
<accession>A0A7W8VFL5</accession>
<name>A0A7W8VFL5_9ACTN</name>
<gene>
    <name evidence="4" type="ORF">HDA36_004329</name>
</gene>
<keyword evidence="5" id="KW-1185">Reference proteome</keyword>
<organism evidence="4 5">
    <name type="scientific">Nocardiopsis composta</name>
    <dbReference type="NCBI Taxonomy" id="157465"/>
    <lineage>
        <taxon>Bacteria</taxon>
        <taxon>Bacillati</taxon>
        <taxon>Actinomycetota</taxon>
        <taxon>Actinomycetes</taxon>
        <taxon>Streptosporangiales</taxon>
        <taxon>Nocardiopsidaceae</taxon>
        <taxon>Nocardiopsis</taxon>
    </lineage>
</organism>
<evidence type="ECO:0000256" key="3">
    <source>
        <dbReference type="SAM" id="SignalP"/>
    </source>
</evidence>
<evidence type="ECO:0008006" key="6">
    <source>
        <dbReference type="Google" id="ProtNLM"/>
    </source>
</evidence>
<sequence>MTKPAALALAVLLALAPAAPAQAEPDPEPSGTGNVPEGSEILFRIADPRITESSGLAASARHEGVYWTHNDSGEHPPEVYAVGEDGAVRATITLSGEGVELRDWEAVALGTDEAGDPAVYVGDIGDNFQGGWSSVRVYRFTEPAELADATVQPEVFTFTYADGGRDAESMMIDPRDGRLYIVSKEVAGGVYAAPEELDPDGENTLERIDSAPLYATDAAFAPDGSHYAIRTYWGATFYDAADGVPGRSAGRIGLPETDQGESLTFTSDGAALLAGTEGPESPVWRVPVPEQIAEGAPGSPSAPETSAAPEEAEDRAGSGPGATTLILTGAGVAAAVIIGIVLLVRRS</sequence>
<comment type="caution">
    <text evidence="4">The sequence shown here is derived from an EMBL/GenBank/DDBJ whole genome shotgun (WGS) entry which is preliminary data.</text>
</comment>
<dbReference type="EMBL" id="JACHDB010000001">
    <property type="protein sequence ID" value="MBB5434245.1"/>
    <property type="molecule type" value="Genomic_DNA"/>
</dbReference>
<proteinExistence type="predicted"/>
<protein>
    <recommendedName>
        <fullName evidence="6">WD40 repeat domain-containing protein</fullName>
    </recommendedName>
</protein>
<keyword evidence="2" id="KW-1133">Transmembrane helix</keyword>
<feature type="signal peptide" evidence="3">
    <location>
        <begin position="1"/>
        <end position="23"/>
    </location>
</feature>
<keyword evidence="2" id="KW-0812">Transmembrane</keyword>
<feature type="transmembrane region" description="Helical" evidence="2">
    <location>
        <begin position="325"/>
        <end position="344"/>
    </location>
</feature>
<feature type="region of interest" description="Disordered" evidence="1">
    <location>
        <begin position="292"/>
        <end position="320"/>
    </location>
</feature>
<dbReference type="RefSeq" id="WP_184394717.1">
    <property type="nucleotide sequence ID" value="NZ_BAAAJD010000021.1"/>
</dbReference>
<evidence type="ECO:0000256" key="2">
    <source>
        <dbReference type="SAM" id="Phobius"/>
    </source>
</evidence>
<dbReference type="Proteomes" id="UP000572635">
    <property type="component" value="Unassembled WGS sequence"/>
</dbReference>
<evidence type="ECO:0000313" key="5">
    <source>
        <dbReference type="Proteomes" id="UP000572635"/>
    </source>
</evidence>
<evidence type="ECO:0000256" key="1">
    <source>
        <dbReference type="SAM" id="MobiDB-lite"/>
    </source>
</evidence>
<evidence type="ECO:0000313" key="4">
    <source>
        <dbReference type="EMBL" id="MBB5434245.1"/>
    </source>
</evidence>
<reference evidence="4 5" key="1">
    <citation type="submission" date="2020-08" db="EMBL/GenBank/DDBJ databases">
        <title>Sequencing the genomes of 1000 actinobacteria strains.</title>
        <authorList>
            <person name="Klenk H.-P."/>
        </authorList>
    </citation>
    <scope>NUCLEOTIDE SEQUENCE [LARGE SCALE GENOMIC DNA]</scope>
    <source>
        <strain evidence="4 5">DSM 44551</strain>
    </source>
</reference>
<feature type="chain" id="PRO_5030866142" description="WD40 repeat domain-containing protein" evidence="3">
    <location>
        <begin position="24"/>
        <end position="347"/>
    </location>
</feature>